<organism evidence="2 3">
    <name type="scientific">Limihaloglobus sulfuriphilus</name>
    <dbReference type="NCBI Taxonomy" id="1851148"/>
    <lineage>
        <taxon>Bacteria</taxon>
        <taxon>Pseudomonadati</taxon>
        <taxon>Planctomycetota</taxon>
        <taxon>Phycisphaerae</taxon>
        <taxon>Sedimentisphaerales</taxon>
        <taxon>Sedimentisphaeraceae</taxon>
        <taxon>Limihaloglobus</taxon>
    </lineage>
</organism>
<dbReference type="SMART" id="SM00271">
    <property type="entry name" value="DnaJ"/>
    <property type="match status" value="1"/>
</dbReference>
<dbReference type="Pfam" id="PF00226">
    <property type="entry name" value="DnaJ"/>
    <property type="match status" value="1"/>
</dbReference>
<dbReference type="CDD" id="cd06257">
    <property type="entry name" value="DnaJ"/>
    <property type="match status" value="1"/>
</dbReference>
<dbReference type="OrthoDB" id="9779889at2"/>
<keyword evidence="3" id="KW-1185">Reference proteome</keyword>
<dbReference type="Gene3D" id="1.10.287.110">
    <property type="entry name" value="DnaJ domain"/>
    <property type="match status" value="1"/>
</dbReference>
<feature type="domain" description="J" evidence="1">
    <location>
        <begin position="20"/>
        <end position="86"/>
    </location>
</feature>
<keyword evidence="2" id="KW-0346">Stress response</keyword>
<dbReference type="KEGG" id="pbas:SMSP2_02335"/>
<reference evidence="3" key="1">
    <citation type="submission" date="2017-02" db="EMBL/GenBank/DDBJ databases">
        <title>Comparative genomics and description of representatives of a novel lineage of planctomycetes thriving in anoxic sediments.</title>
        <authorList>
            <person name="Spring S."/>
            <person name="Bunk B."/>
            <person name="Sproer C."/>
        </authorList>
    </citation>
    <scope>NUCLEOTIDE SEQUENCE [LARGE SCALE GENOMIC DNA]</scope>
    <source>
        <strain evidence="3">SM-Chi-D1</strain>
    </source>
</reference>
<dbReference type="RefSeq" id="WP_146684198.1">
    <property type="nucleotide sequence ID" value="NZ_CP019646.1"/>
</dbReference>
<dbReference type="STRING" id="1851148.SMSP2_02335"/>
<dbReference type="InterPro" id="IPR036869">
    <property type="entry name" value="J_dom_sf"/>
</dbReference>
<proteinExistence type="predicted"/>
<evidence type="ECO:0000313" key="3">
    <source>
        <dbReference type="Proteomes" id="UP000188181"/>
    </source>
</evidence>
<dbReference type="GO" id="GO:0005737">
    <property type="term" value="C:cytoplasm"/>
    <property type="evidence" value="ECO:0007669"/>
    <property type="project" value="TreeGrafter"/>
</dbReference>
<dbReference type="PANTHER" id="PTHR43948">
    <property type="entry name" value="DNAJ HOMOLOG SUBFAMILY B"/>
    <property type="match status" value="1"/>
</dbReference>
<dbReference type="GO" id="GO:0051082">
    <property type="term" value="F:unfolded protein binding"/>
    <property type="evidence" value="ECO:0007669"/>
    <property type="project" value="TreeGrafter"/>
</dbReference>
<dbReference type="EMBL" id="CP019646">
    <property type="protein sequence ID" value="AQQ71956.1"/>
    <property type="molecule type" value="Genomic_DNA"/>
</dbReference>
<dbReference type="AlphaFoldDB" id="A0A1R7T5X8"/>
<dbReference type="PROSITE" id="PS50076">
    <property type="entry name" value="DNAJ_2"/>
    <property type="match status" value="1"/>
</dbReference>
<dbReference type="GO" id="GO:0051087">
    <property type="term" value="F:protein-folding chaperone binding"/>
    <property type="evidence" value="ECO:0007669"/>
    <property type="project" value="TreeGrafter"/>
</dbReference>
<dbReference type="SUPFAM" id="SSF46565">
    <property type="entry name" value="Chaperone J-domain"/>
    <property type="match status" value="1"/>
</dbReference>
<gene>
    <name evidence="2" type="primary">dnaJ_2</name>
    <name evidence="2" type="ORF">SMSP2_02335</name>
</gene>
<dbReference type="PANTHER" id="PTHR43948:SF10">
    <property type="entry name" value="MRJ, ISOFORM E"/>
    <property type="match status" value="1"/>
</dbReference>
<dbReference type="Proteomes" id="UP000188181">
    <property type="component" value="Chromosome"/>
</dbReference>
<sequence length="135" mass="15770">MKHDINFMDGINRKIEVRKAARRILDVDENADAEQLKKAYRRAAVKHHPDHNSGSDEANKKFTLIKCAYELLAFDKPCDELLEEVNSWQGVPKDGKYNLDSNWGRFLWWRERFYGSVNSPGEDDDKKKDRPNSCI</sequence>
<dbReference type="GO" id="GO:0044183">
    <property type="term" value="F:protein folding chaperone"/>
    <property type="evidence" value="ECO:0007669"/>
    <property type="project" value="TreeGrafter"/>
</dbReference>
<dbReference type="PRINTS" id="PR00625">
    <property type="entry name" value="JDOMAIN"/>
</dbReference>
<accession>A0A1R7T5X8</accession>
<dbReference type="InterPro" id="IPR001623">
    <property type="entry name" value="DnaJ_domain"/>
</dbReference>
<protein>
    <submittedName>
        <fullName evidence="2">Heat shock protein J</fullName>
    </submittedName>
</protein>
<name>A0A1R7T5X8_9BACT</name>
<evidence type="ECO:0000259" key="1">
    <source>
        <dbReference type="PROSITE" id="PS50076"/>
    </source>
</evidence>
<evidence type="ECO:0000313" key="2">
    <source>
        <dbReference type="EMBL" id="AQQ71956.1"/>
    </source>
</evidence>